<evidence type="ECO:0000313" key="2">
    <source>
        <dbReference type="EMBL" id="MPC46174.1"/>
    </source>
</evidence>
<dbReference type="EMBL" id="VSRR010007081">
    <property type="protein sequence ID" value="MPC46174.1"/>
    <property type="molecule type" value="Genomic_DNA"/>
</dbReference>
<accession>A0A5B7FP85</accession>
<organism evidence="2 3">
    <name type="scientific">Portunus trituberculatus</name>
    <name type="common">Swimming crab</name>
    <name type="synonym">Neptunus trituberculatus</name>
    <dbReference type="NCBI Taxonomy" id="210409"/>
    <lineage>
        <taxon>Eukaryota</taxon>
        <taxon>Metazoa</taxon>
        <taxon>Ecdysozoa</taxon>
        <taxon>Arthropoda</taxon>
        <taxon>Crustacea</taxon>
        <taxon>Multicrustacea</taxon>
        <taxon>Malacostraca</taxon>
        <taxon>Eumalacostraca</taxon>
        <taxon>Eucarida</taxon>
        <taxon>Decapoda</taxon>
        <taxon>Pleocyemata</taxon>
        <taxon>Brachyura</taxon>
        <taxon>Eubrachyura</taxon>
        <taxon>Portunoidea</taxon>
        <taxon>Portunidae</taxon>
        <taxon>Portuninae</taxon>
        <taxon>Portunus</taxon>
    </lineage>
</organism>
<feature type="domain" description="DUF7041" evidence="1">
    <location>
        <begin position="19"/>
        <end position="102"/>
    </location>
</feature>
<dbReference type="Pfam" id="PF23055">
    <property type="entry name" value="DUF7041"/>
    <property type="match status" value="1"/>
</dbReference>
<keyword evidence="3" id="KW-1185">Reference proteome</keyword>
<name>A0A5B7FP85_PORTR</name>
<dbReference type="AlphaFoldDB" id="A0A5B7FP85"/>
<dbReference type="InterPro" id="IPR055469">
    <property type="entry name" value="DUF7041"/>
</dbReference>
<proteinExistence type="predicted"/>
<dbReference type="OrthoDB" id="6377149at2759"/>
<comment type="caution">
    <text evidence="2">The sequence shown here is derived from an EMBL/GenBank/DDBJ whole genome shotgun (WGS) entry which is preliminary data.</text>
</comment>
<evidence type="ECO:0000313" key="3">
    <source>
        <dbReference type="Proteomes" id="UP000324222"/>
    </source>
</evidence>
<dbReference type="PANTHER" id="PTHR38681:SF1">
    <property type="entry name" value="RETROVIRUS-RELATED POL POLYPROTEIN FROM TRANSPOSON 412-LIKE PROTEIN"/>
    <property type="match status" value="1"/>
</dbReference>
<evidence type="ECO:0000259" key="1">
    <source>
        <dbReference type="Pfam" id="PF23055"/>
    </source>
</evidence>
<reference evidence="2 3" key="1">
    <citation type="submission" date="2019-05" db="EMBL/GenBank/DDBJ databases">
        <title>Another draft genome of Portunus trituberculatus and its Hox gene families provides insights of decapod evolution.</title>
        <authorList>
            <person name="Jeong J.-H."/>
            <person name="Song I."/>
            <person name="Kim S."/>
            <person name="Choi T."/>
            <person name="Kim D."/>
            <person name="Ryu S."/>
            <person name="Kim W."/>
        </authorList>
    </citation>
    <scope>NUCLEOTIDE SEQUENCE [LARGE SCALE GENOMIC DNA]</scope>
    <source>
        <tissue evidence="2">Muscle</tissue>
    </source>
</reference>
<protein>
    <recommendedName>
        <fullName evidence="1">DUF7041 domain-containing protein</fullName>
    </recommendedName>
</protein>
<dbReference type="Proteomes" id="UP000324222">
    <property type="component" value="Unassembled WGS sequence"/>
</dbReference>
<gene>
    <name evidence="2" type="ORF">E2C01_039884</name>
</gene>
<sequence length="210" mass="23320">MGTKSCNHSGTAMAIAFRVPPFCSQDPSLWFSLLECSFKASKITSSLTKFNYAVSQLPSDVLPQVSAVISTAATADNPYEELKTVLLKSLQSSIATRFCELLSKEELVPPHSLPRKTFMSQDLTDCSHVFICVDAVHRPFMQPYQGPYHVLRCTRKTVTVDRNSSTDAVSEDRVKPAYFLEPNTTAVLVATNTHKSKASTRRIRFSLPCH</sequence>
<dbReference type="PANTHER" id="PTHR38681">
    <property type="entry name" value="RETROVIRUS-RELATED POL POLYPROTEIN FROM TRANSPOSON 412-LIKE PROTEIN-RELATED"/>
    <property type="match status" value="1"/>
</dbReference>